<evidence type="ECO:0000313" key="1">
    <source>
        <dbReference type="EMBL" id="JAE28156.1"/>
    </source>
</evidence>
<protein>
    <submittedName>
        <fullName evidence="1">Uncharacterized protein</fullName>
    </submittedName>
</protein>
<sequence>MNPKDKVNHDNKASNSANLNGFLLDAFDKIIWKI</sequence>
<name>A0A0A9GZZ7_ARUDO</name>
<dbReference type="EMBL" id="GBRH01169740">
    <property type="protein sequence ID" value="JAE28156.1"/>
    <property type="molecule type" value="Transcribed_RNA"/>
</dbReference>
<reference evidence="1" key="1">
    <citation type="submission" date="2014-09" db="EMBL/GenBank/DDBJ databases">
        <authorList>
            <person name="Magalhaes I.L.F."/>
            <person name="Oliveira U."/>
            <person name="Santos F.R."/>
            <person name="Vidigal T.H.D.A."/>
            <person name="Brescovit A.D."/>
            <person name="Santos A.J."/>
        </authorList>
    </citation>
    <scope>NUCLEOTIDE SEQUENCE</scope>
    <source>
        <tissue evidence="1">Shoot tissue taken approximately 20 cm above the soil surface</tissue>
    </source>
</reference>
<accession>A0A0A9GZZ7</accession>
<reference evidence="1" key="2">
    <citation type="journal article" date="2015" name="Data Brief">
        <title>Shoot transcriptome of the giant reed, Arundo donax.</title>
        <authorList>
            <person name="Barrero R.A."/>
            <person name="Guerrero F.D."/>
            <person name="Moolhuijzen P."/>
            <person name="Goolsby J.A."/>
            <person name="Tidwell J."/>
            <person name="Bellgard S.E."/>
            <person name="Bellgard M.I."/>
        </authorList>
    </citation>
    <scope>NUCLEOTIDE SEQUENCE</scope>
    <source>
        <tissue evidence="1">Shoot tissue taken approximately 20 cm above the soil surface</tissue>
    </source>
</reference>
<dbReference type="AlphaFoldDB" id="A0A0A9GZZ7"/>
<proteinExistence type="predicted"/>
<organism evidence="1">
    <name type="scientific">Arundo donax</name>
    <name type="common">Giant reed</name>
    <name type="synonym">Donax arundinaceus</name>
    <dbReference type="NCBI Taxonomy" id="35708"/>
    <lineage>
        <taxon>Eukaryota</taxon>
        <taxon>Viridiplantae</taxon>
        <taxon>Streptophyta</taxon>
        <taxon>Embryophyta</taxon>
        <taxon>Tracheophyta</taxon>
        <taxon>Spermatophyta</taxon>
        <taxon>Magnoliopsida</taxon>
        <taxon>Liliopsida</taxon>
        <taxon>Poales</taxon>
        <taxon>Poaceae</taxon>
        <taxon>PACMAD clade</taxon>
        <taxon>Arundinoideae</taxon>
        <taxon>Arundineae</taxon>
        <taxon>Arundo</taxon>
    </lineage>
</organism>